<dbReference type="OMA" id="WVDMESS"/>
<gene>
    <name evidence="1" type="ORF">SDRG_00831</name>
</gene>
<sequence length="259" mass="28060">MTTSLSLRAMGFCGADDSVHPKLLQTLSLHYPWIEWGVLFRPDLEGSPRYATSSWVHQLAACARATPMKLAGHLCGSRCQAILGGDASFVEELYALGFHRVQVNATAANRVLVEAGRMDEYGANIRRCMARVPQVEWIIQCNTETKAIWEPLVAAPPANMSLLFDASCGLGVPMTDFPKPLSNIPCGYAGGIGPNNIRSMLERVQAASGGAPVWIDMESSLRLKALETPECVTDVFSIEKCFVCADIGVTAFGLALEHM</sequence>
<dbReference type="eggNOG" id="ENOG502S03P">
    <property type="taxonomic scope" value="Eukaryota"/>
</dbReference>
<organism evidence="1 2">
    <name type="scientific">Saprolegnia diclina (strain VS20)</name>
    <dbReference type="NCBI Taxonomy" id="1156394"/>
    <lineage>
        <taxon>Eukaryota</taxon>
        <taxon>Sar</taxon>
        <taxon>Stramenopiles</taxon>
        <taxon>Oomycota</taxon>
        <taxon>Saprolegniomycetes</taxon>
        <taxon>Saprolegniales</taxon>
        <taxon>Saprolegniaceae</taxon>
        <taxon>Saprolegnia</taxon>
    </lineage>
</organism>
<dbReference type="Proteomes" id="UP000030762">
    <property type="component" value="Unassembled WGS sequence"/>
</dbReference>
<reference evidence="1 2" key="1">
    <citation type="submission" date="2012-04" db="EMBL/GenBank/DDBJ databases">
        <title>The Genome Sequence of Saprolegnia declina VS20.</title>
        <authorList>
            <consortium name="The Broad Institute Genome Sequencing Platform"/>
            <person name="Russ C."/>
            <person name="Nusbaum C."/>
            <person name="Tyler B."/>
            <person name="van West P."/>
            <person name="Dieguez-Uribeondo J."/>
            <person name="de Bruijn I."/>
            <person name="Tripathy S."/>
            <person name="Jiang R."/>
            <person name="Young S.K."/>
            <person name="Zeng Q."/>
            <person name="Gargeya S."/>
            <person name="Fitzgerald M."/>
            <person name="Haas B."/>
            <person name="Abouelleil A."/>
            <person name="Alvarado L."/>
            <person name="Arachchi H.M."/>
            <person name="Berlin A."/>
            <person name="Chapman S.B."/>
            <person name="Goldberg J."/>
            <person name="Griggs A."/>
            <person name="Gujja S."/>
            <person name="Hansen M."/>
            <person name="Howarth C."/>
            <person name="Imamovic A."/>
            <person name="Larimer J."/>
            <person name="McCowen C."/>
            <person name="Montmayeur A."/>
            <person name="Murphy C."/>
            <person name="Neiman D."/>
            <person name="Pearson M."/>
            <person name="Priest M."/>
            <person name="Roberts A."/>
            <person name="Saif S."/>
            <person name="Shea T."/>
            <person name="Sisk P."/>
            <person name="Sykes S."/>
            <person name="Wortman J."/>
            <person name="Nusbaum C."/>
            <person name="Birren B."/>
        </authorList>
    </citation>
    <scope>NUCLEOTIDE SEQUENCE [LARGE SCALE GENOMIC DNA]</scope>
    <source>
        <strain evidence="1 2">VS20</strain>
    </source>
</reference>
<accession>T0SGG5</accession>
<keyword evidence="2" id="KW-1185">Reference proteome</keyword>
<evidence type="ECO:0000313" key="1">
    <source>
        <dbReference type="EMBL" id="EQC41982.1"/>
    </source>
</evidence>
<dbReference type="VEuPathDB" id="FungiDB:SDRG_00831"/>
<dbReference type="AlphaFoldDB" id="T0SGG5"/>
<dbReference type="EMBL" id="JH767133">
    <property type="protein sequence ID" value="EQC41982.1"/>
    <property type="molecule type" value="Genomic_DNA"/>
</dbReference>
<dbReference type="OrthoDB" id="190072at2759"/>
<name>T0SGG5_SAPDV</name>
<protein>
    <submittedName>
        <fullName evidence="1">Uncharacterized protein</fullName>
    </submittedName>
</protein>
<dbReference type="RefSeq" id="XP_008604551.1">
    <property type="nucleotide sequence ID" value="XM_008606329.1"/>
</dbReference>
<dbReference type="InParanoid" id="T0SGG5"/>
<dbReference type="GeneID" id="19941558"/>
<evidence type="ECO:0000313" key="2">
    <source>
        <dbReference type="Proteomes" id="UP000030762"/>
    </source>
</evidence>
<proteinExistence type="predicted"/>